<comment type="caution">
    <text evidence="2">The sequence shown here is derived from an EMBL/GenBank/DDBJ whole genome shotgun (WGS) entry which is preliminary data.</text>
</comment>
<organism evidence="2 3">
    <name type="scientific">Aeromicrobium piscarium</name>
    <dbReference type="NCBI Taxonomy" id="2590901"/>
    <lineage>
        <taxon>Bacteria</taxon>
        <taxon>Bacillati</taxon>
        <taxon>Actinomycetota</taxon>
        <taxon>Actinomycetes</taxon>
        <taxon>Propionibacteriales</taxon>
        <taxon>Nocardioidaceae</taxon>
        <taxon>Aeromicrobium</taxon>
    </lineage>
</organism>
<accession>A0A554RK52</accession>
<dbReference type="OrthoDB" id="4871238at2"/>
<keyword evidence="1" id="KW-0812">Transmembrane</keyword>
<keyword evidence="1" id="KW-0472">Membrane</keyword>
<sequence length="123" mass="12756">MTPMTIRYHRGLAIAELVIGALLALTSILTGQGLGTAAGGILVALGVLMLVNPMAKVEPNEIQIRNPLGMTLKRYAVASPTDLRVDGKTLRQASDGKKLMSLGFGADGSDVAALRSQVTGQIG</sequence>
<feature type="transmembrane region" description="Helical" evidence="1">
    <location>
        <begin position="37"/>
        <end position="55"/>
    </location>
</feature>
<dbReference type="AlphaFoldDB" id="A0A554RK52"/>
<reference evidence="2 3" key="1">
    <citation type="submission" date="2019-07" db="EMBL/GenBank/DDBJ databases">
        <authorList>
            <person name="Zhao L.H."/>
        </authorList>
    </citation>
    <scope>NUCLEOTIDE SEQUENCE [LARGE SCALE GENOMIC DNA]</scope>
    <source>
        <strain evidence="2 3">Co35</strain>
    </source>
</reference>
<dbReference type="EMBL" id="VLNT01000026">
    <property type="protein sequence ID" value="TSD54374.1"/>
    <property type="molecule type" value="Genomic_DNA"/>
</dbReference>
<feature type="transmembrane region" description="Helical" evidence="1">
    <location>
        <begin position="12"/>
        <end position="31"/>
    </location>
</feature>
<protein>
    <submittedName>
        <fullName evidence="2">Uncharacterized protein</fullName>
    </submittedName>
</protein>
<keyword evidence="1" id="KW-1133">Transmembrane helix</keyword>
<dbReference type="RefSeq" id="WP_143914820.1">
    <property type="nucleotide sequence ID" value="NZ_VLNT01000026.1"/>
</dbReference>
<gene>
    <name evidence="2" type="ORF">FNM00_17470</name>
</gene>
<evidence type="ECO:0000313" key="3">
    <source>
        <dbReference type="Proteomes" id="UP000316988"/>
    </source>
</evidence>
<keyword evidence="3" id="KW-1185">Reference proteome</keyword>
<evidence type="ECO:0000256" key="1">
    <source>
        <dbReference type="SAM" id="Phobius"/>
    </source>
</evidence>
<proteinExistence type="predicted"/>
<dbReference type="Proteomes" id="UP000316988">
    <property type="component" value="Unassembled WGS sequence"/>
</dbReference>
<evidence type="ECO:0000313" key="2">
    <source>
        <dbReference type="EMBL" id="TSD54374.1"/>
    </source>
</evidence>
<name>A0A554RK52_9ACTN</name>